<sequence>MELIAFWLNIAGFSLLFSTFFLTYVSRKSNRHIMFDQYLWYIALTWIWYLFQFIGFVYQTMLERNNQTILLVITIVRYVFTILMFHRIPLFLDSIITGQITEFSAKASKVIGLATFLLVLVLVMIGSPAVGPYVSAALNALVGTGFLYTLMQIKGQKTFSATRMRSFLVISSIAYLLFSLYTFIFGIANTRHQPAFDATVTALYIIAWCINDAMVYLREFSSLGTRDSNPIATFQKQYKLSEREQQIVRLLVDGKSYKEIAYELSLSPRTVETHVYRIFKKCSVSTKLELINKMYPLRTTT</sequence>
<keyword evidence="4" id="KW-0812">Transmembrane</keyword>
<evidence type="ECO:0000256" key="4">
    <source>
        <dbReference type="SAM" id="Phobius"/>
    </source>
</evidence>
<dbReference type="CDD" id="cd06170">
    <property type="entry name" value="LuxR_C_like"/>
    <property type="match status" value="1"/>
</dbReference>
<evidence type="ECO:0000259" key="5">
    <source>
        <dbReference type="PROSITE" id="PS50043"/>
    </source>
</evidence>
<feature type="domain" description="HTH luxR-type" evidence="5">
    <location>
        <begin position="233"/>
        <end position="298"/>
    </location>
</feature>
<feature type="transmembrane region" description="Helical" evidence="4">
    <location>
        <begin position="136"/>
        <end position="155"/>
    </location>
</feature>
<dbReference type="PANTHER" id="PTHR44688">
    <property type="entry name" value="DNA-BINDING TRANSCRIPTIONAL ACTIVATOR DEVR_DOSR"/>
    <property type="match status" value="1"/>
</dbReference>
<accession>A0A644YJU3</accession>
<dbReference type="InterPro" id="IPR000792">
    <property type="entry name" value="Tscrpt_reg_LuxR_C"/>
</dbReference>
<feature type="transmembrane region" description="Helical" evidence="4">
    <location>
        <begin position="69"/>
        <end position="89"/>
    </location>
</feature>
<evidence type="ECO:0000313" key="6">
    <source>
        <dbReference type="EMBL" id="MPM28912.1"/>
    </source>
</evidence>
<dbReference type="PRINTS" id="PR00038">
    <property type="entry name" value="HTHLUXR"/>
</dbReference>
<dbReference type="InterPro" id="IPR036388">
    <property type="entry name" value="WH-like_DNA-bd_sf"/>
</dbReference>
<dbReference type="AlphaFoldDB" id="A0A644YJU3"/>
<dbReference type="GO" id="GO:0006355">
    <property type="term" value="P:regulation of DNA-templated transcription"/>
    <property type="evidence" value="ECO:0007669"/>
    <property type="project" value="InterPro"/>
</dbReference>
<evidence type="ECO:0000256" key="1">
    <source>
        <dbReference type="ARBA" id="ARBA00023015"/>
    </source>
</evidence>
<protein>
    <recommendedName>
        <fullName evidence="5">HTH luxR-type domain-containing protein</fullName>
    </recommendedName>
</protein>
<evidence type="ECO:0000256" key="3">
    <source>
        <dbReference type="ARBA" id="ARBA00023163"/>
    </source>
</evidence>
<keyword evidence="2" id="KW-0238">DNA-binding</keyword>
<dbReference type="InterPro" id="IPR016032">
    <property type="entry name" value="Sig_transdc_resp-reg_C-effctor"/>
</dbReference>
<reference evidence="6" key="1">
    <citation type="submission" date="2019-08" db="EMBL/GenBank/DDBJ databases">
        <authorList>
            <person name="Kucharzyk K."/>
            <person name="Murdoch R.W."/>
            <person name="Higgins S."/>
            <person name="Loffler F."/>
        </authorList>
    </citation>
    <scope>NUCLEOTIDE SEQUENCE</scope>
</reference>
<name>A0A644YJU3_9ZZZZ</name>
<dbReference type="GO" id="GO:0003677">
    <property type="term" value="F:DNA binding"/>
    <property type="evidence" value="ECO:0007669"/>
    <property type="project" value="UniProtKB-KW"/>
</dbReference>
<dbReference type="PANTHER" id="PTHR44688:SF16">
    <property type="entry name" value="DNA-BINDING TRANSCRIPTIONAL ACTIVATOR DEVR_DOSR"/>
    <property type="match status" value="1"/>
</dbReference>
<feature type="transmembrane region" description="Helical" evidence="4">
    <location>
        <begin position="110"/>
        <end position="130"/>
    </location>
</feature>
<keyword evidence="4" id="KW-1133">Transmembrane helix</keyword>
<dbReference type="SUPFAM" id="SSF46894">
    <property type="entry name" value="C-terminal effector domain of the bipartite response regulators"/>
    <property type="match status" value="1"/>
</dbReference>
<gene>
    <name evidence="6" type="ORF">SDC9_75449</name>
</gene>
<dbReference type="PROSITE" id="PS00622">
    <property type="entry name" value="HTH_LUXR_1"/>
    <property type="match status" value="1"/>
</dbReference>
<feature type="transmembrane region" description="Helical" evidence="4">
    <location>
        <begin position="167"/>
        <end position="188"/>
    </location>
</feature>
<dbReference type="PROSITE" id="PS50043">
    <property type="entry name" value="HTH_LUXR_2"/>
    <property type="match status" value="1"/>
</dbReference>
<keyword evidence="1" id="KW-0805">Transcription regulation</keyword>
<feature type="transmembrane region" description="Helical" evidence="4">
    <location>
        <begin position="6"/>
        <end position="26"/>
    </location>
</feature>
<feature type="transmembrane region" description="Helical" evidence="4">
    <location>
        <begin position="200"/>
        <end position="217"/>
    </location>
</feature>
<organism evidence="6">
    <name type="scientific">bioreactor metagenome</name>
    <dbReference type="NCBI Taxonomy" id="1076179"/>
    <lineage>
        <taxon>unclassified sequences</taxon>
        <taxon>metagenomes</taxon>
        <taxon>ecological metagenomes</taxon>
    </lineage>
</organism>
<dbReference type="SMART" id="SM00421">
    <property type="entry name" value="HTH_LUXR"/>
    <property type="match status" value="1"/>
</dbReference>
<comment type="caution">
    <text evidence="6">The sequence shown here is derived from an EMBL/GenBank/DDBJ whole genome shotgun (WGS) entry which is preliminary data.</text>
</comment>
<feature type="transmembrane region" description="Helical" evidence="4">
    <location>
        <begin position="38"/>
        <end position="57"/>
    </location>
</feature>
<dbReference type="Gene3D" id="1.10.10.10">
    <property type="entry name" value="Winged helix-like DNA-binding domain superfamily/Winged helix DNA-binding domain"/>
    <property type="match status" value="1"/>
</dbReference>
<evidence type="ECO:0000256" key="2">
    <source>
        <dbReference type="ARBA" id="ARBA00023125"/>
    </source>
</evidence>
<keyword evidence="3" id="KW-0804">Transcription</keyword>
<proteinExistence type="predicted"/>
<keyword evidence="4" id="KW-0472">Membrane</keyword>
<dbReference type="EMBL" id="VSSQ01005378">
    <property type="protein sequence ID" value="MPM28912.1"/>
    <property type="molecule type" value="Genomic_DNA"/>
</dbReference>
<dbReference type="Pfam" id="PF00196">
    <property type="entry name" value="GerE"/>
    <property type="match status" value="1"/>
</dbReference>